<dbReference type="PANTHER" id="PTHR30006:SF24">
    <property type="entry name" value="SLL0237 PROTEIN"/>
    <property type="match status" value="1"/>
</dbReference>
<dbReference type="CDD" id="cd13547">
    <property type="entry name" value="PBP2_Fbp_like_2"/>
    <property type="match status" value="1"/>
</dbReference>
<reference evidence="4 5" key="1">
    <citation type="submission" date="2019-02" db="EMBL/GenBank/DDBJ databases">
        <title>Peptostreptococcaceae bacterium ZHW00191 nov., a new bacterium isolated from the human gut.</title>
        <authorList>
            <person name="Zhou H.-W."/>
            <person name="Chen X.-J."/>
        </authorList>
    </citation>
    <scope>NUCLEOTIDE SEQUENCE [LARGE SCALE GENOMIC DNA]</scope>
    <source>
        <strain evidence="4 5">ZHW00191</strain>
    </source>
</reference>
<feature type="signal peptide" evidence="3">
    <location>
        <begin position="1"/>
        <end position="22"/>
    </location>
</feature>
<evidence type="ECO:0000313" key="5">
    <source>
        <dbReference type="Proteomes" id="UP000317863"/>
    </source>
</evidence>
<dbReference type="Gene3D" id="3.40.190.10">
    <property type="entry name" value="Periplasmic binding protein-like II"/>
    <property type="match status" value="2"/>
</dbReference>
<evidence type="ECO:0000256" key="3">
    <source>
        <dbReference type="SAM" id="SignalP"/>
    </source>
</evidence>
<dbReference type="PANTHER" id="PTHR30006">
    <property type="entry name" value="THIAMINE-BINDING PERIPLASMIC PROTEIN-RELATED"/>
    <property type="match status" value="1"/>
</dbReference>
<keyword evidence="1 3" id="KW-0732">Signal</keyword>
<proteinExistence type="predicted"/>
<dbReference type="Pfam" id="PF13416">
    <property type="entry name" value="SBP_bac_8"/>
    <property type="match status" value="1"/>
</dbReference>
<dbReference type="OrthoDB" id="179400at2"/>
<feature type="chain" id="PRO_5022039046" evidence="3">
    <location>
        <begin position="23"/>
        <end position="338"/>
    </location>
</feature>
<keyword evidence="2" id="KW-0479">Metal-binding</keyword>
<dbReference type="Proteomes" id="UP000317863">
    <property type="component" value="Unassembled WGS sequence"/>
</dbReference>
<sequence>MKKAISLVVVGFMLATTGCSNGGSTTDEGSTSDLSGDLTIYTSQPEEDIQALVEDFNTVYPDINVEIFRSGTEEVVSKVLAENEIGNVQADVLLVSDATTFESLKKEDLLESYESPELEGIDSGYYDEEHTYTGTKIITTGIVVNRDVVKDEVKGFADLTSETAKDNAVMPSPLYSGAASYNLSVLTNTDGIGWEFYEALKANNIKVDQGNGTVLEAVTAGEKGFGMIVDYMALRAKDEGANVDFIYPEEGSLVITEPIGMVKGTDSEELAKAFIDYILSEDGQEKTAEIGYTPIKDGIAAPEGFKAASEITNLSVPMDQLMSTKEDDKVKFATIFGE</sequence>
<comment type="caution">
    <text evidence="4">The sequence shown here is derived from an EMBL/GenBank/DDBJ whole genome shotgun (WGS) entry which is preliminary data.</text>
</comment>
<dbReference type="AlphaFoldDB" id="A0A544QUM5"/>
<organism evidence="4 5">
    <name type="scientific">Peptacetobacter hominis</name>
    <dbReference type="NCBI Taxonomy" id="2743610"/>
    <lineage>
        <taxon>Bacteria</taxon>
        <taxon>Bacillati</taxon>
        <taxon>Bacillota</taxon>
        <taxon>Clostridia</taxon>
        <taxon>Peptostreptococcales</taxon>
        <taxon>Peptostreptococcaceae</taxon>
        <taxon>Peptacetobacter</taxon>
    </lineage>
</organism>
<dbReference type="InterPro" id="IPR006059">
    <property type="entry name" value="SBP"/>
</dbReference>
<evidence type="ECO:0000313" key="4">
    <source>
        <dbReference type="EMBL" id="TQQ84413.1"/>
    </source>
</evidence>
<dbReference type="SUPFAM" id="SSF53850">
    <property type="entry name" value="Periplasmic binding protein-like II"/>
    <property type="match status" value="1"/>
</dbReference>
<accession>A0A544QUM5</accession>
<gene>
    <name evidence="4" type="ORF">EXD82_06930</name>
</gene>
<keyword evidence="5" id="KW-1185">Reference proteome</keyword>
<protein>
    <submittedName>
        <fullName evidence="4">Extracellular solute-binding protein</fullName>
    </submittedName>
</protein>
<dbReference type="PROSITE" id="PS51257">
    <property type="entry name" value="PROKAR_LIPOPROTEIN"/>
    <property type="match status" value="1"/>
</dbReference>
<feature type="binding site" evidence="2">
    <location>
        <position position="231"/>
    </location>
    <ligand>
        <name>Fe cation</name>
        <dbReference type="ChEBI" id="CHEBI:24875"/>
    </ligand>
</feature>
<dbReference type="EMBL" id="SGJB01000011">
    <property type="protein sequence ID" value="TQQ84413.1"/>
    <property type="molecule type" value="Genomic_DNA"/>
</dbReference>
<dbReference type="InterPro" id="IPR026045">
    <property type="entry name" value="Ferric-bd"/>
</dbReference>
<keyword evidence="2" id="KW-0408">Iron</keyword>
<evidence type="ECO:0000256" key="1">
    <source>
        <dbReference type="ARBA" id="ARBA00022729"/>
    </source>
</evidence>
<dbReference type="PIRSF" id="PIRSF002825">
    <property type="entry name" value="CfbpA"/>
    <property type="match status" value="1"/>
</dbReference>
<dbReference type="GO" id="GO:0046872">
    <property type="term" value="F:metal ion binding"/>
    <property type="evidence" value="ECO:0007669"/>
    <property type="project" value="UniProtKB-KW"/>
</dbReference>
<evidence type="ECO:0000256" key="2">
    <source>
        <dbReference type="PIRSR" id="PIRSR002825-1"/>
    </source>
</evidence>
<name>A0A544QUM5_9FIRM</name>